<organism evidence="1 2">
    <name type="scientific">Geodermatophilus obscurus</name>
    <dbReference type="NCBI Taxonomy" id="1861"/>
    <lineage>
        <taxon>Bacteria</taxon>
        <taxon>Bacillati</taxon>
        <taxon>Actinomycetota</taxon>
        <taxon>Actinomycetes</taxon>
        <taxon>Geodermatophilales</taxon>
        <taxon>Geodermatophilaceae</taxon>
        <taxon>Geodermatophilus</taxon>
    </lineage>
</organism>
<dbReference type="InterPro" id="IPR007343">
    <property type="entry name" value="Uncharacterised_pept_Zn_put"/>
</dbReference>
<reference evidence="2" key="1">
    <citation type="submission" date="2016-10" db="EMBL/GenBank/DDBJ databases">
        <authorList>
            <person name="Varghese N."/>
            <person name="Submissions S."/>
        </authorList>
    </citation>
    <scope>NUCLEOTIDE SEQUENCE [LARGE SCALE GENOMIC DNA]</scope>
    <source>
        <strain evidence="2">DSM 43161</strain>
    </source>
</reference>
<dbReference type="GO" id="GO:0008237">
    <property type="term" value="F:metallopeptidase activity"/>
    <property type="evidence" value="ECO:0007669"/>
    <property type="project" value="UniProtKB-KW"/>
</dbReference>
<dbReference type="SUPFAM" id="SSF55486">
    <property type="entry name" value="Metalloproteases ('zincins'), catalytic domain"/>
    <property type="match status" value="1"/>
</dbReference>
<sequence>MSSSARDRGVLAALLTLAVLVTSGCSYVVIGEARSQGMPTESVDDGTLTVVGATDGPIDTLARNALADLETYWSATFPDVYGQAFQPLTGGYFSVDPNDVDPSLYPEGIGCGTDPRELENNAFYCSAQGAPNSDSISYDRAFLGELAAEYGEVLPQLVMAHEFGHAVQGRVGYPEASIATETQADCLAGAWTAWVAEGNGDYATIDTADLDQLLRGYFLLRDPVGTGTGEQQAHGSYFDRVSAFQEGFDDGPTACRDNYGPGRVFTQGEFTSDEDFASGGNAPFTDTTETILPNSLSEFWGRAFTEVLDAEFTEPQLDSTSGAPDCAADAVALVYCADGGDGAGLVAYDTGFAEQAYDEFGDYAVVTGVAIPYALAAREQLGLSTDDTEALQSAVCLTGWYSAQVYNGELESVTISPGDIDESVQFLLTYGNDPDVLADVELTGFQLVDLFRAGFLNGAEPCDVGV</sequence>
<evidence type="ECO:0000313" key="1">
    <source>
        <dbReference type="EMBL" id="SFO38207.1"/>
    </source>
</evidence>
<name>A0A1I5GQK4_9ACTN</name>
<dbReference type="EMBL" id="FOWE01000007">
    <property type="protein sequence ID" value="SFO38207.1"/>
    <property type="molecule type" value="Genomic_DNA"/>
</dbReference>
<dbReference type="PROSITE" id="PS51257">
    <property type="entry name" value="PROKAR_LIPOPROTEIN"/>
    <property type="match status" value="1"/>
</dbReference>
<dbReference type="OrthoDB" id="5168289at2"/>
<keyword evidence="2" id="KW-1185">Reference proteome</keyword>
<dbReference type="GO" id="GO:0006508">
    <property type="term" value="P:proteolysis"/>
    <property type="evidence" value="ECO:0007669"/>
    <property type="project" value="UniProtKB-KW"/>
</dbReference>
<protein>
    <submittedName>
        <fullName evidence="1">Predicted metalloprotease</fullName>
    </submittedName>
</protein>
<proteinExistence type="predicted"/>
<keyword evidence="1" id="KW-0645">Protease</keyword>
<accession>A0A1I5GQK4</accession>
<dbReference type="AlphaFoldDB" id="A0A1I5GQK4"/>
<keyword evidence="1" id="KW-0378">Hydrolase</keyword>
<gene>
    <name evidence="1" type="ORF">SAMN05660359_03031</name>
</gene>
<keyword evidence="1" id="KW-0482">Metalloprotease</keyword>
<dbReference type="Proteomes" id="UP000183642">
    <property type="component" value="Unassembled WGS sequence"/>
</dbReference>
<dbReference type="RefSeq" id="WP_075014366.1">
    <property type="nucleotide sequence ID" value="NZ_FOWE01000007.1"/>
</dbReference>
<evidence type="ECO:0000313" key="2">
    <source>
        <dbReference type="Proteomes" id="UP000183642"/>
    </source>
</evidence>
<dbReference type="Pfam" id="PF04228">
    <property type="entry name" value="Zn_peptidase"/>
    <property type="match status" value="1"/>
</dbReference>